<sequence length="336" mass="35591">MSIRHVSPVPRKAATGLVAEVYAQSTADFGQVAFMMMSPAPDLHAAAWALLREAELVGHAPRADKEVVTVAVSQANECRFCVDAHTIMIHATGEHRLAEDLLHGRPLSEPYDRLAAWARATRTPGAAQLREPPFPAEQAAEFLGTALSTHFTNRMFSVLTDERLIPGNLQRSPSVRRVGGMTYAHTVRRELAPGESLALLTDVSLGPAPGWAAGTPIGVAFAALRGAATVGGALLSETSREILRATVADWDGTQPASGWLDARLAGVPATDRPAARIALFSALAPHEISDADVAAWRTATDGTDGDLVRLLGFAAITVVDRIEEALAPHGLHHLSG</sequence>
<dbReference type="EMBL" id="BONZ01000050">
    <property type="protein sequence ID" value="GIH17200.1"/>
    <property type="molecule type" value="Genomic_DNA"/>
</dbReference>
<dbReference type="Proteomes" id="UP000642748">
    <property type="component" value="Unassembled WGS sequence"/>
</dbReference>
<name>A0A8J3VSG2_9ACTN</name>
<evidence type="ECO:0000313" key="3">
    <source>
        <dbReference type="Proteomes" id="UP000642748"/>
    </source>
</evidence>
<dbReference type="Pfam" id="PF02627">
    <property type="entry name" value="CMD"/>
    <property type="match status" value="1"/>
</dbReference>
<evidence type="ECO:0000259" key="1">
    <source>
        <dbReference type="Pfam" id="PF02627"/>
    </source>
</evidence>
<dbReference type="NCBIfam" id="TIGR00778">
    <property type="entry name" value="ahpD_dom"/>
    <property type="match status" value="1"/>
</dbReference>
<comment type="caution">
    <text evidence="2">The sequence shown here is derived from an EMBL/GenBank/DDBJ whole genome shotgun (WGS) entry which is preliminary data.</text>
</comment>
<keyword evidence="3" id="KW-1185">Reference proteome</keyword>
<accession>A0A8J3VSG2</accession>
<dbReference type="InterPro" id="IPR003779">
    <property type="entry name" value="CMD-like"/>
</dbReference>
<gene>
    <name evidence="2" type="ORF">Raf01_53720</name>
</gene>
<reference evidence="2" key="1">
    <citation type="submission" date="2021-01" db="EMBL/GenBank/DDBJ databases">
        <title>Whole genome shotgun sequence of Rugosimonospora africana NBRC 104875.</title>
        <authorList>
            <person name="Komaki H."/>
            <person name="Tamura T."/>
        </authorList>
    </citation>
    <scope>NUCLEOTIDE SEQUENCE</scope>
    <source>
        <strain evidence="2">NBRC 104875</strain>
    </source>
</reference>
<feature type="domain" description="Carboxymuconolactone decarboxylase-like" evidence="1">
    <location>
        <begin position="45"/>
        <end position="89"/>
    </location>
</feature>
<dbReference type="Gene3D" id="1.20.1290.10">
    <property type="entry name" value="AhpD-like"/>
    <property type="match status" value="1"/>
</dbReference>
<dbReference type="InterPro" id="IPR029032">
    <property type="entry name" value="AhpD-like"/>
</dbReference>
<dbReference type="GO" id="GO:0051920">
    <property type="term" value="F:peroxiredoxin activity"/>
    <property type="evidence" value="ECO:0007669"/>
    <property type="project" value="InterPro"/>
</dbReference>
<dbReference type="AlphaFoldDB" id="A0A8J3VSG2"/>
<evidence type="ECO:0000313" key="2">
    <source>
        <dbReference type="EMBL" id="GIH17200.1"/>
    </source>
</evidence>
<organism evidence="2 3">
    <name type="scientific">Rugosimonospora africana</name>
    <dbReference type="NCBI Taxonomy" id="556532"/>
    <lineage>
        <taxon>Bacteria</taxon>
        <taxon>Bacillati</taxon>
        <taxon>Actinomycetota</taxon>
        <taxon>Actinomycetes</taxon>
        <taxon>Micromonosporales</taxon>
        <taxon>Micromonosporaceae</taxon>
        <taxon>Rugosimonospora</taxon>
    </lineage>
</organism>
<dbReference type="InterPro" id="IPR004675">
    <property type="entry name" value="AhpD_core"/>
</dbReference>
<dbReference type="RefSeq" id="WP_203920760.1">
    <property type="nucleotide sequence ID" value="NZ_BONZ01000050.1"/>
</dbReference>
<protein>
    <submittedName>
        <fullName evidence="2">Alkyl hydroperoxide reductase AhpD</fullName>
    </submittedName>
</protein>
<proteinExistence type="predicted"/>
<dbReference type="SUPFAM" id="SSF69118">
    <property type="entry name" value="AhpD-like"/>
    <property type="match status" value="1"/>
</dbReference>